<name>A0A221W972_9PSEU</name>
<dbReference type="SUPFAM" id="SSF53187">
    <property type="entry name" value="Zn-dependent exopeptidases"/>
    <property type="match status" value="1"/>
</dbReference>
<dbReference type="Gene3D" id="3.40.630.10">
    <property type="entry name" value="Zn peptidases"/>
    <property type="match status" value="1"/>
</dbReference>
<dbReference type="KEGG" id="ahg:AHOG_24935"/>
<dbReference type="Pfam" id="PF01546">
    <property type="entry name" value="Peptidase_M20"/>
    <property type="match status" value="1"/>
</dbReference>
<dbReference type="FunFam" id="3.30.70.360:FF:000004">
    <property type="entry name" value="Peptidase M20 domain-containing protein 2"/>
    <property type="match status" value="1"/>
</dbReference>
<dbReference type="InterPro" id="IPR036264">
    <property type="entry name" value="Bact_exopeptidase_dim_dom"/>
</dbReference>
<keyword evidence="5" id="KW-1185">Reference proteome</keyword>
<feature type="region of interest" description="Disordered" evidence="2">
    <location>
        <begin position="1"/>
        <end position="26"/>
    </location>
</feature>
<comment type="similarity">
    <text evidence="1">Belongs to the peptidase M20A family.</text>
</comment>
<evidence type="ECO:0000313" key="5">
    <source>
        <dbReference type="Proteomes" id="UP000204221"/>
    </source>
</evidence>
<dbReference type="InterPro" id="IPR002933">
    <property type="entry name" value="Peptidase_M20"/>
</dbReference>
<dbReference type="AlphaFoldDB" id="A0A221W972"/>
<dbReference type="GO" id="GO:0071713">
    <property type="term" value="F:para-aminobenzoyl-glutamate hydrolase activity"/>
    <property type="evidence" value="ECO:0007669"/>
    <property type="project" value="TreeGrafter"/>
</dbReference>
<dbReference type="NCBIfam" id="TIGR01891">
    <property type="entry name" value="amidohydrolases"/>
    <property type="match status" value="1"/>
</dbReference>
<dbReference type="InterPro" id="IPR052030">
    <property type="entry name" value="Peptidase_M20/M20A_hydrolases"/>
</dbReference>
<dbReference type="SUPFAM" id="SSF55031">
    <property type="entry name" value="Bacterial exopeptidase dimerisation domain"/>
    <property type="match status" value="1"/>
</dbReference>
<keyword evidence="4" id="KW-0378">Hydrolase</keyword>
<dbReference type="Proteomes" id="UP000204221">
    <property type="component" value="Chromosome"/>
</dbReference>
<dbReference type="PANTHER" id="PTHR30575:SF0">
    <property type="entry name" value="XAA-ARG DIPEPTIDASE"/>
    <property type="match status" value="1"/>
</dbReference>
<accession>A0A221W972</accession>
<dbReference type="PANTHER" id="PTHR30575">
    <property type="entry name" value="PEPTIDASE M20"/>
    <property type="match status" value="1"/>
</dbReference>
<evidence type="ECO:0000256" key="2">
    <source>
        <dbReference type="SAM" id="MobiDB-lite"/>
    </source>
</evidence>
<dbReference type="CDD" id="cd03887">
    <property type="entry name" value="M20_Acy1L2"/>
    <property type="match status" value="1"/>
</dbReference>
<dbReference type="InterPro" id="IPR017144">
    <property type="entry name" value="Xaa-Arg_dipeptidase"/>
</dbReference>
<evidence type="ECO:0000259" key="3">
    <source>
        <dbReference type="Pfam" id="PF07687"/>
    </source>
</evidence>
<dbReference type="GO" id="GO:0005737">
    <property type="term" value="C:cytoplasm"/>
    <property type="evidence" value="ECO:0007669"/>
    <property type="project" value="TreeGrafter"/>
</dbReference>
<organism evidence="4 5">
    <name type="scientific">Actinoalloteichus hoggarensis</name>
    <dbReference type="NCBI Taxonomy" id="1470176"/>
    <lineage>
        <taxon>Bacteria</taxon>
        <taxon>Bacillati</taxon>
        <taxon>Actinomycetota</taxon>
        <taxon>Actinomycetes</taxon>
        <taxon>Pseudonocardiales</taxon>
        <taxon>Pseudonocardiaceae</taxon>
        <taxon>Actinoalloteichus</taxon>
    </lineage>
</organism>
<sequence length="448" mass="46683">MRIRPSGITESHLPQESHRRSVWVPPFGGYPGGDGARWDGMTPDRERSLRDICAETVARHAEELIGLSHRIHARPEPAFAEHQSMAAVADLVAEHGFVVERGVAGLDTAMVGTAGEGELVVGVCAEYDALPEIGHACGHNIIAAASVGAALALRAVADELGVTVRLIGTPAEEVGGGKVLLLERGVFDGVAMAMMVHPSPYEMCEPRSKAIADFEVRYRGRASHAAAAPELGVNAADAVTVAQVAIGLARQHFEPGQQVHGIVTHGGAAPNIVPAHTSAMFNLRAAEIDSLRRLEHRIRCCLEAGAVATGADWETVAISPDYAELRAEPRLVAAYRAAIVELGRVPAGRDEEASRVVGSTDMGNVTQLIPGIHPTISIDCGDAVPHQPEFAAACDTDSADRAVLDGATAMAWTVVSAATNEGLRADLLAGAARRLATSGKSAATGGAA</sequence>
<reference evidence="4 5" key="1">
    <citation type="submission" date="2017-07" db="EMBL/GenBank/DDBJ databases">
        <title>Complete genome sequence of Actinoalloteichus hoggarensis DSM 45943, type strain of Actinoalloteichus hoggarensis.</title>
        <authorList>
            <person name="Ruckert C."/>
            <person name="Nouioui I."/>
            <person name="Willmese J."/>
            <person name="van Wezel G."/>
            <person name="Klenk H.-P."/>
            <person name="Kalinowski J."/>
            <person name="Zotchev S.B."/>
        </authorList>
    </citation>
    <scope>NUCLEOTIDE SEQUENCE [LARGE SCALE GENOMIC DNA]</scope>
    <source>
        <strain evidence="4 5">DSM 45943</strain>
    </source>
</reference>
<dbReference type="EMBL" id="CP022521">
    <property type="protein sequence ID" value="ASO22592.1"/>
    <property type="molecule type" value="Genomic_DNA"/>
</dbReference>
<dbReference type="Pfam" id="PF07687">
    <property type="entry name" value="M20_dimer"/>
    <property type="match status" value="1"/>
</dbReference>
<evidence type="ECO:0000313" key="4">
    <source>
        <dbReference type="EMBL" id="ASO22592.1"/>
    </source>
</evidence>
<dbReference type="PIRSF" id="PIRSF037226">
    <property type="entry name" value="Amidohydrolase_ACY1L2_prd"/>
    <property type="match status" value="1"/>
</dbReference>
<proteinExistence type="inferred from homology"/>
<feature type="domain" description="Peptidase M20 dimerisation" evidence="3">
    <location>
        <begin position="209"/>
        <end position="305"/>
    </location>
</feature>
<dbReference type="GO" id="GO:0046657">
    <property type="term" value="P:folic acid catabolic process"/>
    <property type="evidence" value="ECO:0007669"/>
    <property type="project" value="TreeGrafter"/>
</dbReference>
<protein>
    <recommendedName>
        <fullName evidence="1">Peptidase M20 domain-containing protein 2</fullName>
    </recommendedName>
</protein>
<evidence type="ECO:0000256" key="1">
    <source>
        <dbReference type="PIRNR" id="PIRNR037226"/>
    </source>
</evidence>
<dbReference type="GO" id="GO:0016805">
    <property type="term" value="F:dipeptidase activity"/>
    <property type="evidence" value="ECO:0007669"/>
    <property type="project" value="InterPro"/>
</dbReference>
<dbReference type="Gene3D" id="3.30.70.360">
    <property type="match status" value="1"/>
</dbReference>
<dbReference type="InterPro" id="IPR011650">
    <property type="entry name" value="Peptidase_M20_dimer"/>
</dbReference>
<dbReference type="InterPro" id="IPR017439">
    <property type="entry name" value="Amidohydrolase"/>
</dbReference>
<gene>
    <name evidence="4" type="primary">abgB1</name>
    <name evidence="4" type="ORF">AHOG_24935</name>
</gene>